<dbReference type="PROSITE" id="PS00747">
    <property type="entry name" value="GLUTR"/>
    <property type="match status" value="1"/>
</dbReference>
<dbReference type="Proteomes" id="UP000253303">
    <property type="component" value="Unassembled WGS sequence"/>
</dbReference>
<organism evidence="18 19">
    <name type="scientific">Spongiactinospora rosea</name>
    <dbReference type="NCBI Taxonomy" id="2248750"/>
    <lineage>
        <taxon>Bacteria</taxon>
        <taxon>Bacillati</taxon>
        <taxon>Actinomycetota</taxon>
        <taxon>Actinomycetes</taxon>
        <taxon>Streptosporangiales</taxon>
        <taxon>Streptosporangiaceae</taxon>
        <taxon>Spongiactinospora</taxon>
    </lineage>
</organism>
<dbReference type="OrthoDB" id="110209at2"/>
<dbReference type="PANTHER" id="PTHR43013">
    <property type="entry name" value="GLUTAMYL-TRNA REDUCTASE"/>
    <property type="match status" value="1"/>
</dbReference>
<dbReference type="InterPro" id="IPR036291">
    <property type="entry name" value="NAD(P)-bd_dom_sf"/>
</dbReference>
<dbReference type="SUPFAM" id="SSF51735">
    <property type="entry name" value="NAD(P)-binding Rossmann-fold domains"/>
    <property type="match status" value="1"/>
</dbReference>
<dbReference type="InterPro" id="IPR015895">
    <property type="entry name" value="4pyrrol_synth_GluRdtase_N"/>
</dbReference>
<evidence type="ECO:0000256" key="14">
    <source>
        <dbReference type="SAM" id="MobiDB-lite"/>
    </source>
</evidence>
<feature type="binding site" evidence="8 10">
    <location>
        <position position="120"/>
    </location>
    <ligand>
        <name>substrate</name>
    </ligand>
</feature>
<dbReference type="NCBIfam" id="NF000744">
    <property type="entry name" value="PRK00045.1-3"/>
    <property type="match status" value="1"/>
</dbReference>
<evidence type="ECO:0000256" key="4">
    <source>
        <dbReference type="ARBA" id="ARBA00022857"/>
    </source>
</evidence>
<dbReference type="UniPathway" id="UPA00251">
    <property type="reaction ID" value="UER00316"/>
</dbReference>
<evidence type="ECO:0000256" key="11">
    <source>
        <dbReference type="PIRSR" id="PIRSR000445-3"/>
    </source>
</evidence>
<keyword evidence="4 8" id="KW-0521">NADP</keyword>
<comment type="function">
    <text evidence="8">Catalyzes the NADPH-dependent reduction of glutamyl-tRNA(Glu) to glutamate 1-semialdehyde (GSA).</text>
</comment>
<comment type="caution">
    <text evidence="18">The sequence shown here is derived from an EMBL/GenBank/DDBJ whole genome shotgun (WGS) entry which is preliminary data.</text>
</comment>
<evidence type="ECO:0000259" key="17">
    <source>
        <dbReference type="Pfam" id="PF05201"/>
    </source>
</evidence>
<dbReference type="InterPro" id="IPR006151">
    <property type="entry name" value="Shikm_DH/Glu-tRNA_Rdtase"/>
</dbReference>
<dbReference type="AlphaFoldDB" id="A0A366M7L1"/>
<dbReference type="InterPro" id="IPR000343">
    <property type="entry name" value="4pyrrol_synth_GluRdtase"/>
</dbReference>
<feature type="site" description="Important for activity" evidence="8 12">
    <location>
        <position position="99"/>
    </location>
</feature>
<comment type="catalytic activity">
    <reaction evidence="7 8 13">
        <text>(S)-4-amino-5-oxopentanoate + tRNA(Glu) + NADP(+) = L-glutamyl-tRNA(Glu) + NADPH + H(+)</text>
        <dbReference type="Rhea" id="RHEA:12344"/>
        <dbReference type="Rhea" id="RHEA-COMP:9663"/>
        <dbReference type="Rhea" id="RHEA-COMP:9680"/>
        <dbReference type="ChEBI" id="CHEBI:15378"/>
        <dbReference type="ChEBI" id="CHEBI:57501"/>
        <dbReference type="ChEBI" id="CHEBI:57783"/>
        <dbReference type="ChEBI" id="CHEBI:58349"/>
        <dbReference type="ChEBI" id="CHEBI:78442"/>
        <dbReference type="ChEBI" id="CHEBI:78520"/>
        <dbReference type="EC" id="1.2.1.70"/>
    </reaction>
</comment>
<dbReference type="EC" id="1.2.1.70" evidence="3 8"/>
<evidence type="ECO:0000256" key="12">
    <source>
        <dbReference type="PIRSR" id="PIRSR000445-4"/>
    </source>
</evidence>
<keyword evidence="6 8" id="KW-0627">Porphyrin biosynthesis</keyword>
<protein>
    <recommendedName>
        <fullName evidence="3 8">Glutamyl-tRNA reductase</fullName>
        <shortName evidence="8">GluTR</shortName>
        <ecNumber evidence="3 8">1.2.1.70</ecNumber>
    </recommendedName>
</protein>
<dbReference type="GO" id="GO:0050661">
    <property type="term" value="F:NADP binding"/>
    <property type="evidence" value="ECO:0007669"/>
    <property type="project" value="InterPro"/>
</dbReference>
<evidence type="ECO:0000256" key="2">
    <source>
        <dbReference type="ARBA" id="ARBA00005916"/>
    </source>
</evidence>
<dbReference type="HAMAP" id="MF_00087">
    <property type="entry name" value="Glu_tRNA_reductase"/>
    <property type="match status" value="1"/>
</dbReference>
<comment type="subunit">
    <text evidence="8">Homodimer.</text>
</comment>
<dbReference type="SUPFAM" id="SSF69742">
    <property type="entry name" value="Glutamyl tRNA-reductase catalytic, N-terminal domain"/>
    <property type="match status" value="1"/>
</dbReference>
<feature type="domain" description="Quinate/shikimate 5-dehydrogenase/glutamyl-tRNA reductase" evidence="16">
    <location>
        <begin position="171"/>
        <end position="301"/>
    </location>
</feature>
<feature type="binding site" evidence="8 10">
    <location>
        <begin position="114"/>
        <end position="116"/>
    </location>
    <ligand>
        <name>substrate</name>
    </ligand>
</feature>
<dbReference type="FunFam" id="3.30.460.30:FF:000001">
    <property type="entry name" value="Glutamyl-tRNA reductase"/>
    <property type="match status" value="1"/>
</dbReference>
<evidence type="ECO:0000256" key="5">
    <source>
        <dbReference type="ARBA" id="ARBA00023002"/>
    </source>
</evidence>
<feature type="binding site" evidence="8 10">
    <location>
        <position position="109"/>
    </location>
    <ligand>
        <name>substrate</name>
    </ligand>
</feature>
<dbReference type="CDD" id="cd05213">
    <property type="entry name" value="NAD_bind_Glutamyl_tRNA_reduct"/>
    <property type="match status" value="1"/>
</dbReference>
<dbReference type="Gene3D" id="3.30.460.30">
    <property type="entry name" value="Glutamyl-tRNA reductase, N-terminal domain"/>
    <property type="match status" value="1"/>
</dbReference>
<comment type="domain">
    <text evidence="8">Possesses an unusual extended V-shaped dimeric structure with each monomer consisting of three distinct domains arranged along a curved 'spinal' alpha-helix. The N-terminal catalytic domain specifically recognizes the glutamate moiety of the substrate. The second domain is the NADPH-binding domain, and the third C-terminal domain is responsible for dimerization.</text>
</comment>
<evidence type="ECO:0000256" key="1">
    <source>
        <dbReference type="ARBA" id="ARBA00005059"/>
    </source>
</evidence>
<evidence type="ECO:0000259" key="16">
    <source>
        <dbReference type="Pfam" id="PF01488"/>
    </source>
</evidence>
<dbReference type="PANTHER" id="PTHR43013:SF1">
    <property type="entry name" value="GLUTAMYL-TRNA REDUCTASE"/>
    <property type="match status" value="1"/>
</dbReference>
<evidence type="ECO:0000256" key="13">
    <source>
        <dbReference type="RuleBase" id="RU000584"/>
    </source>
</evidence>
<evidence type="ECO:0000256" key="8">
    <source>
        <dbReference type="HAMAP-Rule" id="MF_00087"/>
    </source>
</evidence>
<reference evidence="18 19" key="1">
    <citation type="submission" date="2018-06" db="EMBL/GenBank/DDBJ databases">
        <title>Sphaerisporangium craniellae sp. nov., isolated from a marine sponge in the South China Sea.</title>
        <authorList>
            <person name="Li L."/>
        </authorList>
    </citation>
    <scope>NUCLEOTIDE SEQUENCE [LARGE SCALE GENOMIC DNA]</scope>
    <source>
        <strain evidence="18 19">LHW63015</strain>
    </source>
</reference>
<dbReference type="Pfam" id="PF00745">
    <property type="entry name" value="GlutR_dimer"/>
    <property type="match status" value="1"/>
</dbReference>
<evidence type="ECO:0000256" key="3">
    <source>
        <dbReference type="ARBA" id="ARBA00012970"/>
    </source>
</evidence>
<dbReference type="InterPro" id="IPR036453">
    <property type="entry name" value="GluRdtase_dimer_dom_sf"/>
</dbReference>
<proteinExistence type="inferred from homology"/>
<evidence type="ECO:0000259" key="15">
    <source>
        <dbReference type="Pfam" id="PF00745"/>
    </source>
</evidence>
<dbReference type="SUPFAM" id="SSF69075">
    <property type="entry name" value="Glutamyl tRNA-reductase dimerization domain"/>
    <property type="match status" value="1"/>
</dbReference>
<keyword evidence="19" id="KW-1185">Reference proteome</keyword>
<dbReference type="GO" id="GO:0008883">
    <property type="term" value="F:glutamyl-tRNA reductase activity"/>
    <property type="evidence" value="ECO:0007669"/>
    <property type="project" value="UniProtKB-UniRule"/>
</dbReference>
<accession>A0A366M7L1</accession>
<evidence type="ECO:0000256" key="9">
    <source>
        <dbReference type="PIRSR" id="PIRSR000445-1"/>
    </source>
</evidence>
<dbReference type="Gene3D" id="3.40.50.720">
    <property type="entry name" value="NAD(P)-binding Rossmann-like Domain"/>
    <property type="match status" value="1"/>
</dbReference>
<feature type="binding site" evidence="8 11">
    <location>
        <begin position="189"/>
        <end position="194"/>
    </location>
    <ligand>
        <name>NADP(+)</name>
        <dbReference type="ChEBI" id="CHEBI:58349"/>
    </ligand>
</feature>
<evidence type="ECO:0000256" key="6">
    <source>
        <dbReference type="ARBA" id="ARBA00023244"/>
    </source>
</evidence>
<name>A0A366M7L1_9ACTN</name>
<evidence type="ECO:0000313" key="18">
    <source>
        <dbReference type="EMBL" id="RBQ21720.1"/>
    </source>
</evidence>
<sequence length="453" mass="48085">MSVLAVGLSHRTAPVALLERVAVSGDSLVKLLHDVHRSECVAEAMVVSTCNRVEIYADVQRFHSAVSAMSELLGTYANVPVEQLAPHLYVHYEDRAVSHLFSVTSGLESMVMGEGQILGQVRQALRLAQEEGTLGSTLNELAQHALRVGKRVHTDTGIDHAGASLVGVGLELAERVLGPIQGKRALVVGAGSMSALSAATLARAGVTGIVVANRTYERAVRLAETVGGRPARLDDLPAELAQADIVISCTGGGNLVVTPEMLTGTGRTTPLFLLDLALPHDIDPGVRALPGVTLVDLEAIQNSGLGSAAGTDGGDVVEAARRIVAEEVAGHLEVVRAARVTPTVVALRSKAAGVVEAELGRLVSRLPEMDQRVKDEVTQTMRRVVDKLLHEPTVRVKQLAASPSGDHYAEALRELFNLDPKVPEAVRQTGIDQTGIDEESARLSRTTRRKQEL</sequence>
<keyword evidence="5 8" id="KW-0560">Oxidoreductase</keyword>
<dbReference type="Pfam" id="PF01488">
    <property type="entry name" value="Shikimate_DH"/>
    <property type="match status" value="1"/>
</dbReference>
<dbReference type="InterPro" id="IPR018214">
    <property type="entry name" value="GluRdtase_CS"/>
</dbReference>
<feature type="active site" description="Nucleophile" evidence="8 9">
    <location>
        <position position="50"/>
    </location>
</feature>
<gene>
    <name evidence="8" type="primary">hemA</name>
    <name evidence="18" type="ORF">DP939_03185</name>
</gene>
<dbReference type="PIRSF" id="PIRSF000445">
    <property type="entry name" value="4pyrrol_synth_GluRdtase"/>
    <property type="match status" value="1"/>
</dbReference>
<dbReference type="Pfam" id="PF05201">
    <property type="entry name" value="GlutR_N"/>
    <property type="match status" value="1"/>
</dbReference>
<evidence type="ECO:0000256" key="10">
    <source>
        <dbReference type="PIRSR" id="PIRSR000445-2"/>
    </source>
</evidence>
<dbReference type="EMBL" id="QMEY01000001">
    <property type="protein sequence ID" value="RBQ21720.1"/>
    <property type="molecule type" value="Genomic_DNA"/>
</dbReference>
<feature type="binding site" evidence="8 10">
    <location>
        <begin position="49"/>
        <end position="52"/>
    </location>
    <ligand>
        <name>substrate</name>
    </ligand>
</feature>
<comment type="pathway">
    <text evidence="1 8 13">Porphyrin-containing compound metabolism; protoporphyrin-IX biosynthesis; 5-aminolevulinate from L-glutamyl-tRNA(Glu): step 1/2.</text>
</comment>
<comment type="similarity">
    <text evidence="2 8 13">Belongs to the glutamyl-tRNA reductase family.</text>
</comment>
<feature type="domain" description="Tetrapyrrole biosynthesis glutamyl-tRNA reductase dimerisation" evidence="15">
    <location>
        <begin position="320"/>
        <end position="418"/>
    </location>
</feature>
<dbReference type="InterPro" id="IPR015896">
    <property type="entry name" value="4pyrrol_synth_GluRdtase_dimer"/>
</dbReference>
<dbReference type="RefSeq" id="WP_113978669.1">
    <property type="nucleotide sequence ID" value="NZ_QMEY01000001.1"/>
</dbReference>
<evidence type="ECO:0000256" key="7">
    <source>
        <dbReference type="ARBA" id="ARBA00047464"/>
    </source>
</evidence>
<dbReference type="GO" id="GO:0019353">
    <property type="term" value="P:protoporphyrinogen IX biosynthetic process from glutamate"/>
    <property type="evidence" value="ECO:0007669"/>
    <property type="project" value="TreeGrafter"/>
</dbReference>
<dbReference type="InterPro" id="IPR036343">
    <property type="entry name" value="GluRdtase_N_sf"/>
</dbReference>
<evidence type="ECO:0000313" key="19">
    <source>
        <dbReference type="Proteomes" id="UP000253303"/>
    </source>
</evidence>
<comment type="miscellaneous">
    <text evidence="8">During catalysis, the active site Cys acts as a nucleophile attacking the alpha-carbonyl group of tRNA-bound glutamate with the formation of a thioester intermediate between enzyme and glutamate, and the concomitant release of tRNA(Glu). The thioester intermediate is finally reduced by direct hydride transfer from NADPH, to form the product GSA.</text>
</comment>
<feature type="region of interest" description="Disordered" evidence="14">
    <location>
        <begin position="427"/>
        <end position="453"/>
    </location>
</feature>
<dbReference type="NCBIfam" id="TIGR01035">
    <property type="entry name" value="hemA"/>
    <property type="match status" value="1"/>
</dbReference>
<feature type="domain" description="Glutamyl-tRNA reductase N-terminal" evidence="17">
    <location>
        <begin position="6"/>
        <end position="156"/>
    </location>
</feature>